<dbReference type="AlphaFoldDB" id="U4LSE2"/>
<sequence length="820" mass="90699">MGEGPSPGEESQQQRLLTDSCEGCEERSAALAALSLSPSPPSSPSPPTDVKSEATSTSEPPTELKLADTSPINTTTTAITTENTTSETTSPDHPPTHSPDESAQPPPVPHPNRESKTPEIAFATVQEESLQNDASSTHSVFAESAVTAREHLELEEEDLDEGVEPDAYQAVEHEVEQDDSDGYQDVEHDIHQLEDRRSDINRDSGLASDMDDKSEPPSPIDLDGPRPVSAPIVLNSERVQIIEELADESDCSEYDDGDSDCGDGDMEEGGTLAPLSTHYHSIRPSGSIAFDTRSIAAKSIGDRSLFAPSIISPEDEVLSMRVRSLYDSGLGGVGSDSSSQFSGDQNQRRISSIMEENAQAGVSRQRGARSSFPGANREAHHSRQIGGSVEDLRMMSTQNTIVADSKRSSLAGGGVEDWDDLEGQDVDRYGFINNVYIPSSADTPANGKGQPKRIATELFNQSQEPRKRPLALTRTLRLSPSAPEMLKTPNRERSIVMRDKENIRSRKWRNMATRAGPRPGSSDSAQGSGAEWSFNTSDSKLISRTWKGIPDCWRGAAWHSFLTESYKKRGIGRPDYELIQIYSELLERPSADDVQIDLDVPRTISSHVMFRRRYRGGQRLLFRVLHSLALYNPDIGYVQGMASIAATLLCYYEETTAFIMMVRLWELRGLERLYEPDFTGLMTCLNELETSWMKGSPIAKKLFELGIQPTAYATRWYLTLFNYSIPFAAQLRVWDVFILLGDPDEKRARKQQEGETDGTFDVLHATGAAILDGLKGIILKADFEEGMKNLTSFVPVKDEDTLMRVVKSEWRRKRGNRLGL</sequence>
<dbReference type="InterPro" id="IPR050302">
    <property type="entry name" value="Rab_GAP_TBC_domain"/>
</dbReference>
<feature type="region of interest" description="Disordered" evidence="1">
    <location>
        <begin position="357"/>
        <end position="384"/>
    </location>
</feature>
<evidence type="ECO:0000313" key="4">
    <source>
        <dbReference type="Proteomes" id="UP000018144"/>
    </source>
</evidence>
<dbReference type="Proteomes" id="UP000018144">
    <property type="component" value="Unassembled WGS sequence"/>
</dbReference>
<feature type="compositionally biased region" description="Acidic residues" evidence="1">
    <location>
        <begin position="175"/>
        <end position="184"/>
    </location>
</feature>
<dbReference type="Gene3D" id="1.10.472.80">
    <property type="entry name" value="Ypt/Rab-GAP domain of gyp1p, domain 3"/>
    <property type="match status" value="1"/>
</dbReference>
<dbReference type="Gene3D" id="1.10.8.270">
    <property type="entry name" value="putative rabgap domain of human tbc1 domain family member 14 like domains"/>
    <property type="match status" value="1"/>
</dbReference>
<feature type="region of interest" description="Disordered" evidence="1">
    <location>
        <begin position="1"/>
        <end position="229"/>
    </location>
</feature>
<dbReference type="SUPFAM" id="SSF47923">
    <property type="entry name" value="Ypt/Rab-GAP domain of gyp1p"/>
    <property type="match status" value="2"/>
</dbReference>
<reference evidence="3 4" key="1">
    <citation type="journal article" date="2013" name="PLoS Genet.">
        <title>The genome and development-dependent transcriptomes of Pyronema confluens: a window into fungal evolution.</title>
        <authorList>
            <person name="Traeger S."/>
            <person name="Altegoer F."/>
            <person name="Freitag M."/>
            <person name="Gabaldon T."/>
            <person name="Kempken F."/>
            <person name="Kumar A."/>
            <person name="Marcet-Houben M."/>
            <person name="Poggeler S."/>
            <person name="Stajich J.E."/>
            <person name="Nowrousian M."/>
        </authorList>
    </citation>
    <scope>NUCLEOTIDE SEQUENCE [LARGE SCALE GENOMIC DNA]</scope>
    <source>
        <strain evidence="4">CBS 100304</strain>
        <tissue evidence="3">Vegetative mycelium</tissue>
    </source>
</reference>
<gene>
    <name evidence="3" type="ORF">PCON_12875</name>
</gene>
<feature type="compositionally biased region" description="Low complexity" evidence="1">
    <location>
        <begin position="67"/>
        <end position="91"/>
    </location>
</feature>
<dbReference type="PANTHER" id="PTHR47219">
    <property type="entry name" value="RAB GTPASE-ACTIVATING PROTEIN 1-LIKE"/>
    <property type="match status" value="1"/>
</dbReference>
<keyword evidence="4" id="KW-1185">Reference proteome</keyword>
<dbReference type="PROSITE" id="PS50086">
    <property type="entry name" value="TBC_RABGAP"/>
    <property type="match status" value="1"/>
</dbReference>
<proteinExistence type="predicted"/>
<accession>U4LSE2</accession>
<dbReference type="OrthoDB" id="294251at2759"/>
<protein>
    <submittedName>
        <fullName evidence="3">Similar to TBC domain-containing protein C1778.09 acc. no. Q9Y7J5</fullName>
    </submittedName>
</protein>
<feature type="compositionally biased region" description="Acidic residues" evidence="1">
    <location>
        <begin position="153"/>
        <end position="164"/>
    </location>
</feature>
<dbReference type="SMART" id="SM00164">
    <property type="entry name" value="TBC"/>
    <property type="match status" value="1"/>
</dbReference>
<dbReference type="FunFam" id="1.10.472.80:FF:000055">
    <property type="entry name" value="TBC domain-containing protein C1778.09"/>
    <property type="match status" value="1"/>
</dbReference>
<name>U4LSE2_PYROM</name>
<feature type="compositionally biased region" description="Pro residues" evidence="1">
    <location>
        <begin position="38"/>
        <end position="47"/>
    </location>
</feature>
<dbReference type="OMA" id="ELETSWM"/>
<feature type="domain" description="Rab-GAP TBC" evidence="2">
    <location>
        <begin position="548"/>
        <end position="741"/>
    </location>
</feature>
<dbReference type="FunFam" id="1.10.8.270:FF:000023">
    <property type="entry name" value="TBC domain-containing protein C1778.09"/>
    <property type="match status" value="1"/>
</dbReference>
<dbReference type="STRING" id="1076935.U4LSE2"/>
<dbReference type="PANTHER" id="PTHR47219:SF9">
    <property type="entry name" value="GTPASE ACTIVATING PROTEIN AND CENTROSOME-ASSOCIATED, ISOFORM B"/>
    <property type="match status" value="1"/>
</dbReference>
<dbReference type="Pfam" id="PF00566">
    <property type="entry name" value="RabGAP-TBC"/>
    <property type="match status" value="1"/>
</dbReference>
<dbReference type="InterPro" id="IPR000195">
    <property type="entry name" value="Rab-GAP-TBC_dom"/>
</dbReference>
<evidence type="ECO:0000313" key="3">
    <source>
        <dbReference type="EMBL" id="CCX32255.1"/>
    </source>
</evidence>
<dbReference type="GO" id="GO:0031267">
    <property type="term" value="F:small GTPase binding"/>
    <property type="evidence" value="ECO:0007669"/>
    <property type="project" value="TreeGrafter"/>
</dbReference>
<feature type="region of interest" description="Disordered" evidence="1">
    <location>
        <begin position="509"/>
        <end position="532"/>
    </location>
</feature>
<dbReference type="GO" id="GO:0005096">
    <property type="term" value="F:GTPase activator activity"/>
    <property type="evidence" value="ECO:0007669"/>
    <property type="project" value="TreeGrafter"/>
</dbReference>
<dbReference type="EMBL" id="HF935795">
    <property type="protein sequence ID" value="CCX32255.1"/>
    <property type="molecule type" value="Genomic_DNA"/>
</dbReference>
<organism evidence="3 4">
    <name type="scientific">Pyronema omphalodes (strain CBS 100304)</name>
    <name type="common">Pyronema confluens</name>
    <dbReference type="NCBI Taxonomy" id="1076935"/>
    <lineage>
        <taxon>Eukaryota</taxon>
        <taxon>Fungi</taxon>
        <taxon>Dikarya</taxon>
        <taxon>Ascomycota</taxon>
        <taxon>Pezizomycotina</taxon>
        <taxon>Pezizomycetes</taxon>
        <taxon>Pezizales</taxon>
        <taxon>Pyronemataceae</taxon>
        <taxon>Pyronema</taxon>
    </lineage>
</organism>
<evidence type="ECO:0000259" key="2">
    <source>
        <dbReference type="PROSITE" id="PS50086"/>
    </source>
</evidence>
<evidence type="ECO:0000256" key="1">
    <source>
        <dbReference type="SAM" id="MobiDB-lite"/>
    </source>
</evidence>
<dbReference type="eggNOG" id="KOG1102">
    <property type="taxonomic scope" value="Eukaryota"/>
</dbReference>
<dbReference type="InterPro" id="IPR035969">
    <property type="entry name" value="Rab-GAP_TBC_sf"/>
</dbReference>
<feature type="compositionally biased region" description="Polar residues" evidence="1">
    <location>
        <begin position="126"/>
        <end position="139"/>
    </location>
</feature>
<feature type="compositionally biased region" description="Basic and acidic residues" evidence="1">
    <location>
        <begin position="185"/>
        <end position="202"/>
    </location>
</feature>
<feature type="compositionally biased region" description="Polar residues" evidence="1">
    <location>
        <begin position="521"/>
        <end position="532"/>
    </location>
</feature>